<name>A0A016VJ33_9BILA</name>
<comment type="caution">
    <text evidence="2">The sequence shown here is derived from an EMBL/GenBank/DDBJ whole genome shotgun (WGS) entry which is preliminary data.</text>
</comment>
<evidence type="ECO:0000259" key="1">
    <source>
        <dbReference type="SMART" id="SM00198"/>
    </source>
</evidence>
<dbReference type="InterPro" id="IPR035940">
    <property type="entry name" value="CAP_sf"/>
</dbReference>
<dbReference type="CDD" id="cd05380">
    <property type="entry name" value="CAP_euk"/>
    <property type="match status" value="1"/>
</dbReference>
<dbReference type="STRING" id="53326.A0A016VJ33"/>
<evidence type="ECO:0000313" key="3">
    <source>
        <dbReference type="Proteomes" id="UP000024635"/>
    </source>
</evidence>
<evidence type="ECO:0000313" key="2">
    <source>
        <dbReference type="EMBL" id="EYC27311.1"/>
    </source>
</evidence>
<dbReference type="Gene3D" id="3.40.33.10">
    <property type="entry name" value="CAP"/>
    <property type="match status" value="2"/>
</dbReference>
<keyword evidence="3" id="KW-1185">Reference proteome</keyword>
<accession>A0A016VJ33</accession>
<protein>
    <recommendedName>
        <fullName evidence="1">SCP domain-containing protein</fullName>
    </recommendedName>
</protein>
<dbReference type="InterPro" id="IPR014044">
    <property type="entry name" value="CAP_dom"/>
</dbReference>
<proteinExistence type="predicted"/>
<dbReference type="AlphaFoldDB" id="A0A016VJ33"/>
<feature type="domain" description="SCP" evidence="1">
    <location>
        <begin position="198"/>
        <end position="346"/>
    </location>
</feature>
<reference evidence="3" key="1">
    <citation type="journal article" date="2015" name="Nat. Genet.">
        <title>The genome and transcriptome of the zoonotic hookworm Ancylostoma ceylanicum identify infection-specific gene families.</title>
        <authorList>
            <person name="Schwarz E.M."/>
            <person name="Hu Y."/>
            <person name="Antoshechkin I."/>
            <person name="Miller M.M."/>
            <person name="Sternberg P.W."/>
            <person name="Aroian R.V."/>
        </authorList>
    </citation>
    <scope>NUCLEOTIDE SEQUENCE</scope>
    <source>
        <strain evidence="3">HY135</strain>
    </source>
</reference>
<dbReference type="EMBL" id="JARK01001345">
    <property type="protein sequence ID" value="EYC27311.1"/>
    <property type="molecule type" value="Genomic_DNA"/>
</dbReference>
<gene>
    <name evidence="2" type="primary">Acey_s0009.g643</name>
    <name evidence="2" type="synonym">ASP-s0009.g643</name>
    <name evidence="2" type="ORF">Y032_0009g643</name>
</gene>
<dbReference type="SUPFAM" id="SSF55797">
    <property type="entry name" value="PR-1-like"/>
    <property type="match status" value="2"/>
</dbReference>
<dbReference type="SMART" id="SM00198">
    <property type="entry name" value="SCP"/>
    <property type="match status" value="1"/>
</dbReference>
<dbReference type="OrthoDB" id="414826at2759"/>
<dbReference type="Proteomes" id="UP000024635">
    <property type="component" value="Unassembled WGS sequence"/>
</dbReference>
<dbReference type="Pfam" id="PF00188">
    <property type="entry name" value="CAP"/>
    <property type="match status" value="2"/>
</dbReference>
<sequence>MSIDQRCGKQQESRDAAGVLRRARISTAVVAFAYWDCATEAKARDGVAGCGNPTPTAPTDYGMLEAKIPTKKTCDATALVDTTLKKLFKDGAKKQADTTFVPDNKDFNQMAYEATTAIGCSYKRCGSELNLLCFYNKDPATIAPQKIYEETNTLCDGCDGGPGGANDCVEALCKGSQPAALNDPKMCTHASKLLMTDDLRTMAWNLHDYYRRLLATGWAEDGKIKYAKPAAAMPKLEYNCDVEKEIVDVTSVCDGNTAKLTKPNNVAILNTLALTREEALKQAIEDWWSALKKTGVEDNKYSDSMEGQPLQKYVNMAYDKTTALGCGVDICQKIGKTIVQCGYVVDTQIDDGDYIYQTSTKACSGCRKANKECSPLGGLCV</sequence>
<organism evidence="2 3">
    <name type="scientific">Ancylostoma ceylanicum</name>
    <dbReference type="NCBI Taxonomy" id="53326"/>
    <lineage>
        <taxon>Eukaryota</taxon>
        <taxon>Metazoa</taxon>
        <taxon>Ecdysozoa</taxon>
        <taxon>Nematoda</taxon>
        <taxon>Chromadorea</taxon>
        <taxon>Rhabditida</taxon>
        <taxon>Rhabditina</taxon>
        <taxon>Rhabditomorpha</taxon>
        <taxon>Strongyloidea</taxon>
        <taxon>Ancylostomatidae</taxon>
        <taxon>Ancylostomatinae</taxon>
        <taxon>Ancylostoma</taxon>
    </lineage>
</organism>